<proteinExistence type="predicted"/>
<name>A0A7E4VIA4_PANRE</name>
<evidence type="ECO:0000313" key="2">
    <source>
        <dbReference type="WBParaSite" id="Pan_g21476.t1"/>
    </source>
</evidence>
<protein>
    <submittedName>
        <fullName evidence="2">HTH araC/xylS-type domain-containing protein</fullName>
    </submittedName>
</protein>
<dbReference type="WBParaSite" id="Pan_g21476.t1">
    <property type="protein sequence ID" value="Pan_g21476.t1"/>
    <property type="gene ID" value="Pan_g21476"/>
</dbReference>
<reference evidence="2" key="2">
    <citation type="submission" date="2020-10" db="UniProtKB">
        <authorList>
            <consortium name="WormBaseParasite"/>
        </authorList>
    </citation>
    <scope>IDENTIFICATION</scope>
</reference>
<keyword evidence="1" id="KW-1185">Reference proteome</keyword>
<reference evidence="1" key="1">
    <citation type="journal article" date="2013" name="Genetics">
        <title>The draft genome and transcriptome of Panagrellus redivivus are shaped by the harsh demands of a free-living lifestyle.</title>
        <authorList>
            <person name="Srinivasan J."/>
            <person name="Dillman A.R."/>
            <person name="Macchietto M.G."/>
            <person name="Heikkinen L."/>
            <person name="Lakso M."/>
            <person name="Fracchia K.M."/>
            <person name="Antoshechkin I."/>
            <person name="Mortazavi A."/>
            <person name="Wong G."/>
            <person name="Sternberg P.W."/>
        </authorList>
    </citation>
    <scope>NUCLEOTIDE SEQUENCE [LARGE SCALE GENOMIC DNA]</scope>
    <source>
        <strain evidence="1">MT8872</strain>
    </source>
</reference>
<accession>A0A7E4VIA4</accession>
<evidence type="ECO:0000313" key="1">
    <source>
        <dbReference type="Proteomes" id="UP000492821"/>
    </source>
</evidence>
<dbReference type="Proteomes" id="UP000492821">
    <property type="component" value="Unassembled WGS sequence"/>
</dbReference>
<dbReference type="AlphaFoldDB" id="A0A7E4VIA4"/>
<sequence>MSASTSASDCSKLYDFALANPNGFENIPEVRTEAWIHDEGKDFGGDIKIVENKLDPSIGDTEEELPSYLRNRFVSVFIDSNVTVETTNNLKAIPGGHLVEFRSTSLLFPDMWSSLEQVYKSIDAAETTAFEVRSTINTSQSLLEPLILKQILAQEFNDAVDTLIKVDPASVSVRFFQRAFGFDRKKFMKRVRSVFELSELASRVHEVALKYNPGPFPNFEAHEFAPRGFRKDTEDE</sequence>
<organism evidence="1 2">
    <name type="scientific">Panagrellus redivivus</name>
    <name type="common">Microworm</name>
    <dbReference type="NCBI Taxonomy" id="6233"/>
    <lineage>
        <taxon>Eukaryota</taxon>
        <taxon>Metazoa</taxon>
        <taxon>Ecdysozoa</taxon>
        <taxon>Nematoda</taxon>
        <taxon>Chromadorea</taxon>
        <taxon>Rhabditida</taxon>
        <taxon>Tylenchina</taxon>
        <taxon>Panagrolaimomorpha</taxon>
        <taxon>Panagrolaimoidea</taxon>
        <taxon>Panagrolaimidae</taxon>
        <taxon>Panagrellus</taxon>
    </lineage>
</organism>